<dbReference type="PROSITE" id="PS50234">
    <property type="entry name" value="VWFA"/>
    <property type="match status" value="1"/>
</dbReference>
<feature type="transmembrane region" description="Helical" evidence="1">
    <location>
        <begin position="966"/>
        <end position="987"/>
    </location>
</feature>
<keyword evidence="1" id="KW-1133">Transmembrane helix</keyword>
<dbReference type="InterPro" id="IPR013783">
    <property type="entry name" value="Ig-like_fold"/>
</dbReference>
<name>A0AAE4SCE9_9EURY</name>
<dbReference type="AlphaFoldDB" id="A0AAE4SCE9"/>
<dbReference type="InterPro" id="IPR036465">
    <property type="entry name" value="vWFA_dom_sf"/>
</dbReference>
<evidence type="ECO:0000313" key="3">
    <source>
        <dbReference type="EMBL" id="MDV0446437.1"/>
    </source>
</evidence>
<dbReference type="Proteomes" id="UP001271789">
    <property type="component" value="Unassembled WGS sequence"/>
</dbReference>
<organism evidence="3 4">
    <name type="scientific">Methanolapillus africanus</name>
    <dbReference type="NCBI Taxonomy" id="3028297"/>
    <lineage>
        <taxon>Archaea</taxon>
        <taxon>Methanobacteriati</taxon>
        <taxon>Methanobacteriota</taxon>
        <taxon>Stenosarchaea group</taxon>
        <taxon>Methanomicrobia</taxon>
        <taxon>Methanosarcinales</taxon>
        <taxon>Methanosarcinaceae</taxon>
        <taxon>Methanolapillus</taxon>
    </lineage>
</organism>
<keyword evidence="1" id="KW-0812">Transmembrane</keyword>
<protein>
    <recommendedName>
        <fullName evidence="2">VWFA domain-containing protein</fullName>
    </recommendedName>
</protein>
<feature type="transmembrane region" description="Helical" evidence="1">
    <location>
        <begin position="56"/>
        <end position="77"/>
    </location>
</feature>
<reference evidence="3" key="1">
    <citation type="submission" date="2023-06" db="EMBL/GenBank/DDBJ databases">
        <title>Genome sequence of Methanosarcinaceae archaeon Ag5.</title>
        <authorList>
            <person name="Protasov E."/>
            <person name="Platt K."/>
            <person name="Poehlein A."/>
            <person name="Daniel R."/>
            <person name="Brune A."/>
        </authorList>
    </citation>
    <scope>NUCLEOTIDE SEQUENCE</scope>
    <source>
        <strain evidence="3">Ag5</strain>
    </source>
</reference>
<evidence type="ECO:0000256" key="1">
    <source>
        <dbReference type="SAM" id="Phobius"/>
    </source>
</evidence>
<feature type="domain" description="VWFA" evidence="2">
    <location>
        <begin position="168"/>
        <end position="401"/>
    </location>
</feature>
<evidence type="ECO:0000259" key="2">
    <source>
        <dbReference type="PROSITE" id="PS50234"/>
    </source>
</evidence>
<keyword evidence="4" id="KW-1185">Reference proteome</keyword>
<dbReference type="Pfam" id="PF17802">
    <property type="entry name" value="SpaA"/>
    <property type="match status" value="1"/>
</dbReference>
<dbReference type="Gene3D" id="3.40.50.410">
    <property type="entry name" value="von Willebrand factor, type A domain"/>
    <property type="match status" value="1"/>
</dbReference>
<dbReference type="InterPro" id="IPR041033">
    <property type="entry name" value="SpaA_PFL_dom_1"/>
</dbReference>
<sequence length="1022" mass="110265">MFEIILYTLVKCYYLNICSKKGILKINYHLSKNIQNFLTTSKLWVDTMKNTLQLTALFFVLLFLAAPLASAAGTITVNDNGVNKNTLIQMTNTCSDPTSSGYDLVGPVASGTITVIDNGNLTNGKKATLTDLVTINKDVVKNGTDYDVTMTVDVTPAELTYNPPPKLDVIIVLDVTSSMTNKRYMEFEGETKVRMDYALDALVNASEEIWAENPESTVTIIPFQADYFEPLPTGGLLFRGATAPVYDGGGILVSANDGKLLNYNYYKVNGSVDPVTFKAAIQALNTTTYNPVEDQNEKISGGIVGSGTNTESGLWLANEFLTDGTIPTTDANGAIPQKNRVVILITDGNPNYGYDHGNNNAVIWNSGRPSVLRWHDQVGDLATSIKDPSGGNAILYVMGIGHLYPIFNNDGFAGYNSTNTCAEGGTGDPYTGGTGTTDAVNYPACTELVDNSGSWLPANGWTYFNVTKELKTLASSPAHYSDPSDYSSIGPLLLGAVTSSTHFWAPVDDLYVYDKVNDGSFDYVASSVKIERIVDGNAPVNVTSSTAFTDAGGVLNISLGANPISSGVPLTSSSKTQYIITYQITPQASVQGDHLHTSIDNRSYVSFIAPDHIESKTNISVYTNLNNIYYVPFNTPTVPIGSVSIQKYVSTDGIYWAKSISLPKEGGTAYYKIVVTNGYDSTITLDRVNDKVGGTNQLTIFNDKIGSNLLEKAGVEIDGNSGALPVLALGSGQSSVVTYETDYTSSGTYKNMVVVKDWEYYNSTPSGDYDDPLNGTLKNSTATVTVASPGGGGSEGNATVVPTDNTTPPSVAEGYESDNNTTQLIIEKVDGANTSKKLTATFEIRDANGSSFNPKMVYTTNQSGHTEKIYLTHATTYTIFETSAPAGYVPIDGSIKVVVNDDLTIAPIDGYTLTNNSGVYTLTIPNEESCAPFAYTWVFLLVIALALVQSAFLYKKYKAALPNKWWIILAIMLVLVIATSIFIYANHCALSNVWIWLPVILALLMIPVIYLYNKYVPVKFKV</sequence>
<dbReference type="SUPFAM" id="SSF53300">
    <property type="entry name" value="vWA-like"/>
    <property type="match status" value="1"/>
</dbReference>
<dbReference type="CDD" id="cd00198">
    <property type="entry name" value="vWFA"/>
    <property type="match status" value="1"/>
</dbReference>
<evidence type="ECO:0000313" key="4">
    <source>
        <dbReference type="Proteomes" id="UP001271789"/>
    </source>
</evidence>
<dbReference type="Gene3D" id="2.60.40.10">
    <property type="entry name" value="Immunoglobulins"/>
    <property type="match status" value="1"/>
</dbReference>
<dbReference type="EMBL" id="JAWDKD010000005">
    <property type="protein sequence ID" value="MDV0446437.1"/>
    <property type="molecule type" value="Genomic_DNA"/>
</dbReference>
<feature type="transmembrane region" description="Helical" evidence="1">
    <location>
        <begin position="934"/>
        <end position="954"/>
    </location>
</feature>
<dbReference type="InterPro" id="IPR002035">
    <property type="entry name" value="VWF_A"/>
</dbReference>
<gene>
    <name evidence="3" type="ORF">MsAg5_02710</name>
</gene>
<proteinExistence type="predicted"/>
<feature type="transmembrane region" description="Helical" evidence="1">
    <location>
        <begin position="993"/>
        <end position="1012"/>
    </location>
</feature>
<keyword evidence="1" id="KW-0472">Membrane</keyword>
<comment type="caution">
    <text evidence="3">The sequence shown here is derived from an EMBL/GenBank/DDBJ whole genome shotgun (WGS) entry which is preliminary data.</text>
</comment>
<accession>A0AAE4SCE9</accession>